<comment type="caution">
    <text evidence="4">Lacks conserved residue(s) required for the propagation of feature annotation.</text>
</comment>
<dbReference type="Pfam" id="PF13527">
    <property type="entry name" value="Acetyltransf_9"/>
    <property type="match status" value="1"/>
</dbReference>
<evidence type="ECO:0000259" key="5">
    <source>
        <dbReference type="PROSITE" id="PS51186"/>
    </source>
</evidence>
<dbReference type="Gene3D" id="3.30.1050.10">
    <property type="entry name" value="SCP2 sterol-binding domain"/>
    <property type="match status" value="1"/>
</dbReference>
<feature type="binding site" evidence="4">
    <location>
        <begin position="134"/>
        <end position="135"/>
    </location>
    <ligand>
        <name>acetyl-CoA</name>
        <dbReference type="ChEBI" id="CHEBI:57288"/>
    </ligand>
</feature>
<dbReference type="OrthoDB" id="8399956at2"/>
<dbReference type="PANTHER" id="PTHR37817">
    <property type="entry name" value="N-ACETYLTRANSFERASE EIS"/>
    <property type="match status" value="1"/>
</dbReference>
<keyword evidence="2 4" id="KW-0808">Transferase</keyword>
<dbReference type="GO" id="GO:0030649">
    <property type="term" value="P:aminoglycoside antibiotic catabolic process"/>
    <property type="evidence" value="ECO:0007669"/>
    <property type="project" value="TreeGrafter"/>
</dbReference>
<feature type="binding site" evidence="4">
    <location>
        <begin position="106"/>
        <end position="111"/>
    </location>
    <ligand>
        <name>acetyl-CoA</name>
        <dbReference type="ChEBI" id="CHEBI:57288"/>
    </ligand>
</feature>
<dbReference type="PANTHER" id="PTHR37817:SF1">
    <property type="entry name" value="N-ACETYLTRANSFERASE EIS"/>
    <property type="match status" value="1"/>
</dbReference>
<name>A0A098Y3M9_9ACTN</name>
<gene>
    <name evidence="6" type="ORF">IN07_19225</name>
</gene>
<reference evidence="6 7" key="1">
    <citation type="submission" date="2014-07" db="EMBL/GenBank/DDBJ databases">
        <title>Biosystematic studies on Modestobacter strains isolated from extreme hyper-arid desert soil and from historic building.</title>
        <authorList>
            <person name="Bukarasam K."/>
            <person name="Bull A."/>
            <person name="Girard G."/>
            <person name="van Wezel G."/>
            <person name="Goodfellow M."/>
        </authorList>
    </citation>
    <scope>NUCLEOTIDE SEQUENCE [LARGE SCALE GENOMIC DNA]</scope>
    <source>
        <strain evidence="6 7">KNN45-2b</strain>
    </source>
</reference>
<proteinExistence type="inferred from homology"/>
<comment type="subunit">
    <text evidence="4">Homohexamer; trimer of dimers.</text>
</comment>
<comment type="similarity">
    <text evidence="1 4">Belongs to the acetyltransferase Eis family.</text>
</comment>
<protein>
    <recommendedName>
        <fullName evidence="5">N-acetyltransferase domain-containing protein</fullName>
    </recommendedName>
</protein>
<dbReference type="NCBIfam" id="NF002367">
    <property type="entry name" value="PRK01346.1-4"/>
    <property type="match status" value="1"/>
</dbReference>
<dbReference type="GO" id="GO:0034069">
    <property type="term" value="F:aminoglycoside N-acetyltransferase activity"/>
    <property type="evidence" value="ECO:0007669"/>
    <property type="project" value="TreeGrafter"/>
</dbReference>
<dbReference type="Pfam" id="PF17668">
    <property type="entry name" value="Acetyltransf_17"/>
    <property type="match status" value="1"/>
</dbReference>
<dbReference type="InterPro" id="IPR041380">
    <property type="entry name" value="Acetyltransf_17"/>
</dbReference>
<dbReference type="InterPro" id="IPR025559">
    <property type="entry name" value="Eis_dom"/>
</dbReference>
<dbReference type="Gene3D" id="3.40.630.30">
    <property type="match status" value="2"/>
</dbReference>
<dbReference type="InterPro" id="IPR051554">
    <property type="entry name" value="Acetyltransferase_Eis"/>
</dbReference>
<dbReference type="InterPro" id="IPR022902">
    <property type="entry name" value="NAcTrfase_Eis"/>
</dbReference>
<organism evidence="6 7">
    <name type="scientific">Modestobacter caceresii</name>
    <dbReference type="NCBI Taxonomy" id="1522368"/>
    <lineage>
        <taxon>Bacteria</taxon>
        <taxon>Bacillati</taxon>
        <taxon>Actinomycetota</taxon>
        <taxon>Actinomycetes</taxon>
        <taxon>Geodermatophilales</taxon>
        <taxon>Geodermatophilaceae</taxon>
        <taxon>Modestobacter</taxon>
    </lineage>
</organism>
<dbReference type="EMBL" id="JPMX01000091">
    <property type="protein sequence ID" value="KGH45089.1"/>
    <property type="molecule type" value="Genomic_DNA"/>
</dbReference>
<keyword evidence="7" id="KW-1185">Reference proteome</keyword>
<dbReference type="AlphaFoldDB" id="A0A098Y3M9"/>
<evidence type="ECO:0000256" key="2">
    <source>
        <dbReference type="ARBA" id="ARBA00022679"/>
    </source>
</evidence>
<dbReference type="STRING" id="1522368.IN07_19225"/>
<dbReference type="SUPFAM" id="SSF55729">
    <property type="entry name" value="Acyl-CoA N-acyltransferases (Nat)"/>
    <property type="match status" value="1"/>
</dbReference>
<dbReference type="SUPFAM" id="SSF55718">
    <property type="entry name" value="SCP-like"/>
    <property type="match status" value="1"/>
</dbReference>
<evidence type="ECO:0000313" key="6">
    <source>
        <dbReference type="EMBL" id="KGH45089.1"/>
    </source>
</evidence>
<evidence type="ECO:0000256" key="4">
    <source>
        <dbReference type="HAMAP-Rule" id="MF_01812"/>
    </source>
</evidence>
<dbReference type="HAMAP" id="MF_01812">
    <property type="entry name" value="Eis"/>
    <property type="match status" value="1"/>
</dbReference>
<dbReference type="InterPro" id="IPR000182">
    <property type="entry name" value="GNAT_dom"/>
</dbReference>
<feature type="domain" description="N-acetyltransferase" evidence="5">
    <location>
        <begin position="19"/>
        <end position="168"/>
    </location>
</feature>
<evidence type="ECO:0000256" key="3">
    <source>
        <dbReference type="ARBA" id="ARBA00023315"/>
    </source>
</evidence>
<feature type="active site" description="Proton donor" evidence="4">
    <location>
        <position position="139"/>
    </location>
</feature>
<dbReference type="Proteomes" id="UP000029713">
    <property type="component" value="Unassembled WGS sequence"/>
</dbReference>
<dbReference type="InterPro" id="IPR016181">
    <property type="entry name" value="Acyl_CoA_acyltransferase"/>
</dbReference>
<evidence type="ECO:0000256" key="1">
    <source>
        <dbReference type="ARBA" id="ARBA00009213"/>
    </source>
</evidence>
<evidence type="ECO:0000313" key="7">
    <source>
        <dbReference type="Proteomes" id="UP000029713"/>
    </source>
</evidence>
<dbReference type="PROSITE" id="PS51186">
    <property type="entry name" value="GNAT"/>
    <property type="match status" value="1"/>
</dbReference>
<dbReference type="InterPro" id="IPR036527">
    <property type="entry name" value="SCP2_sterol-bd_dom_sf"/>
</dbReference>
<dbReference type="Pfam" id="PF13530">
    <property type="entry name" value="SCP2_2"/>
    <property type="match status" value="1"/>
</dbReference>
<accession>A0A098Y3M9</accession>
<sequence>MVQSEAADYLRVLPFINGLPQWEPAPAAWHGGAGVWPRPGRPASADELEQATREVLADHVHTQAAFDGDQIVGASAMLSLTITVPGLRAVPAGGVTSTGVRATHRRRGVLRAMMQAMFDAALARGEPLAALSASEGGIYGRFGFAPATIRTRWEIERADAGLLPHPEPAGSLVLADAEEARAAWPVVHRQVHATRNGEVSSTAGHWRSLTDDADGDDGPLRYLLHRDGDGRIDGIADYRLPWSPRIEDAGTLVVERLEATTDDAYRSMWALLLDFDLTKRVVAAGRPTDEPLRWMLRNPRALRVTRQSDNLWLRLLDVPAALTARAYDLDADLTFTVPSDPMCPDNVGTWLLDTRGPTPTCRRVQRDPDLTIDVAALGALYLGGNSAALLTSAGHIRPHTPDATHLLSRLFRTDPPPHNAIGF</sequence>
<dbReference type="CDD" id="cd04301">
    <property type="entry name" value="NAT_SF"/>
    <property type="match status" value="1"/>
</dbReference>
<keyword evidence="3 4" id="KW-0012">Acyltransferase</keyword>
<comment type="caution">
    <text evidence="6">The sequence shown here is derived from an EMBL/GenBank/DDBJ whole genome shotgun (WGS) entry which is preliminary data.</text>
</comment>
<feature type="active site" description="Proton acceptor; via carboxylate" evidence="4">
    <location>
        <position position="423"/>
    </location>
</feature>